<dbReference type="Proteomes" id="UP000526125">
    <property type="component" value="Unassembled WGS sequence"/>
</dbReference>
<comment type="caution">
    <text evidence="1">The sequence shown here is derived from an EMBL/GenBank/DDBJ whole genome shotgun (WGS) entry which is preliminary data.</text>
</comment>
<organism evidence="1 2">
    <name type="scientific">Paenibacillus xylanilyticus</name>
    <dbReference type="NCBI Taxonomy" id="248903"/>
    <lineage>
        <taxon>Bacteria</taxon>
        <taxon>Bacillati</taxon>
        <taxon>Bacillota</taxon>
        <taxon>Bacilli</taxon>
        <taxon>Bacillales</taxon>
        <taxon>Paenibacillaceae</taxon>
        <taxon>Paenibacillus</taxon>
    </lineage>
</organism>
<evidence type="ECO:0000313" key="2">
    <source>
        <dbReference type="Proteomes" id="UP000526125"/>
    </source>
</evidence>
<gene>
    <name evidence="1" type="ORF">HP552_05975</name>
</gene>
<keyword evidence="2" id="KW-1185">Reference proteome</keyword>
<sequence length="41" mass="4404">MKTKLYSVVATALSALAVVSVMPASLAWVSNPKPPKHLLRK</sequence>
<proteinExistence type="predicted"/>
<name>A0A7Y6BU04_9BACL</name>
<dbReference type="AlphaFoldDB" id="A0A7Y6BU04"/>
<dbReference type="EMBL" id="JABMCB010000159">
    <property type="protein sequence ID" value="NUU74789.1"/>
    <property type="molecule type" value="Genomic_DNA"/>
</dbReference>
<evidence type="ECO:0000313" key="1">
    <source>
        <dbReference type="EMBL" id="NUU74789.1"/>
    </source>
</evidence>
<reference evidence="1 2" key="1">
    <citation type="submission" date="2020-05" db="EMBL/GenBank/DDBJ databases">
        <title>Genome Sequencing of Type Strains.</title>
        <authorList>
            <person name="Lemaire J.F."/>
            <person name="Inderbitzin P."/>
            <person name="Gregorio O.A."/>
            <person name="Collins S.B."/>
            <person name="Wespe N."/>
            <person name="Knight-Connoni V."/>
        </authorList>
    </citation>
    <scope>NUCLEOTIDE SEQUENCE [LARGE SCALE GENOMIC DNA]</scope>
    <source>
        <strain evidence="1 2">LMG 21957</strain>
    </source>
</reference>
<protein>
    <submittedName>
        <fullName evidence="1">Cyclic lactone autoinducer peptide</fullName>
    </submittedName>
</protein>
<accession>A0A7Y6BU04</accession>
<dbReference type="RefSeq" id="WP_175394657.1">
    <property type="nucleotide sequence ID" value="NZ_JABMCB010000159.1"/>
</dbReference>